<name>A0AAV4X048_9ARAC</name>
<evidence type="ECO:0000313" key="2">
    <source>
        <dbReference type="EMBL" id="GIY87466.1"/>
    </source>
</evidence>
<evidence type="ECO:0000313" key="3">
    <source>
        <dbReference type="Proteomes" id="UP001054837"/>
    </source>
</evidence>
<accession>A0AAV4X048</accession>
<feature type="region of interest" description="Disordered" evidence="1">
    <location>
        <begin position="69"/>
        <end position="94"/>
    </location>
</feature>
<reference evidence="2 3" key="1">
    <citation type="submission" date="2021-06" db="EMBL/GenBank/DDBJ databases">
        <title>Caerostris darwini draft genome.</title>
        <authorList>
            <person name="Kono N."/>
            <person name="Arakawa K."/>
        </authorList>
    </citation>
    <scope>NUCLEOTIDE SEQUENCE [LARGE SCALE GENOMIC DNA]</scope>
</reference>
<protein>
    <submittedName>
        <fullName evidence="2">Uncharacterized protein</fullName>
    </submittedName>
</protein>
<evidence type="ECO:0000256" key="1">
    <source>
        <dbReference type="SAM" id="MobiDB-lite"/>
    </source>
</evidence>
<dbReference type="AlphaFoldDB" id="A0AAV4X048"/>
<comment type="caution">
    <text evidence="2">The sequence shown here is derived from an EMBL/GenBank/DDBJ whole genome shotgun (WGS) entry which is preliminary data.</text>
</comment>
<dbReference type="Proteomes" id="UP001054837">
    <property type="component" value="Unassembled WGS sequence"/>
</dbReference>
<dbReference type="EMBL" id="BPLQ01015341">
    <property type="protein sequence ID" value="GIY87466.1"/>
    <property type="molecule type" value="Genomic_DNA"/>
</dbReference>
<sequence length="94" mass="9746">MRGVDGGMGLKVRRSGVVVNRKVFDCTCLSPLSVGQGVGGCSSTPDNSRSLIKGPRDLPGLCTALMNCRSGRKEPDGGTSKEGGSEKEKGFCVL</sequence>
<gene>
    <name evidence="2" type="ORF">CDAR_320961</name>
</gene>
<proteinExistence type="predicted"/>
<feature type="compositionally biased region" description="Basic and acidic residues" evidence="1">
    <location>
        <begin position="83"/>
        <end position="94"/>
    </location>
</feature>
<keyword evidence="3" id="KW-1185">Reference proteome</keyword>
<organism evidence="2 3">
    <name type="scientific">Caerostris darwini</name>
    <dbReference type="NCBI Taxonomy" id="1538125"/>
    <lineage>
        <taxon>Eukaryota</taxon>
        <taxon>Metazoa</taxon>
        <taxon>Ecdysozoa</taxon>
        <taxon>Arthropoda</taxon>
        <taxon>Chelicerata</taxon>
        <taxon>Arachnida</taxon>
        <taxon>Araneae</taxon>
        <taxon>Araneomorphae</taxon>
        <taxon>Entelegynae</taxon>
        <taxon>Araneoidea</taxon>
        <taxon>Araneidae</taxon>
        <taxon>Caerostris</taxon>
    </lineage>
</organism>